<proteinExistence type="predicted"/>
<organism evidence="2">
    <name type="scientific">Oryza nivara</name>
    <name type="common">Indian wild rice</name>
    <name type="synonym">Oryza sativa f. spontanea</name>
    <dbReference type="NCBI Taxonomy" id="4536"/>
    <lineage>
        <taxon>Eukaryota</taxon>
        <taxon>Viridiplantae</taxon>
        <taxon>Streptophyta</taxon>
        <taxon>Embryophyta</taxon>
        <taxon>Tracheophyta</taxon>
        <taxon>Spermatophyta</taxon>
        <taxon>Magnoliopsida</taxon>
        <taxon>Liliopsida</taxon>
        <taxon>Poales</taxon>
        <taxon>Poaceae</taxon>
        <taxon>BOP clade</taxon>
        <taxon>Oryzoideae</taxon>
        <taxon>Oryzeae</taxon>
        <taxon>Oryzinae</taxon>
        <taxon>Oryza</taxon>
    </lineage>
</organism>
<feature type="compositionally biased region" description="Basic and acidic residues" evidence="1">
    <location>
        <begin position="1"/>
        <end position="10"/>
    </location>
</feature>
<reference evidence="2" key="2">
    <citation type="submission" date="2018-04" db="EMBL/GenBank/DDBJ databases">
        <title>OnivRS2 (Oryza nivara Reference Sequence Version 2).</title>
        <authorList>
            <person name="Zhang J."/>
            <person name="Kudrna D."/>
            <person name="Lee S."/>
            <person name="Talag J."/>
            <person name="Rajasekar S."/>
            <person name="Welchert J."/>
            <person name="Hsing Y.-I."/>
            <person name="Wing R.A."/>
        </authorList>
    </citation>
    <scope>NUCLEOTIDE SEQUENCE [LARGE SCALE GENOMIC DNA]</scope>
    <source>
        <strain evidence="2">SL10</strain>
    </source>
</reference>
<reference evidence="2" key="1">
    <citation type="submission" date="2015-04" db="UniProtKB">
        <authorList>
            <consortium name="EnsemblPlants"/>
        </authorList>
    </citation>
    <scope>IDENTIFICATION</scope>
    <source>
        <strain evidence="2">SL10</strain>
    </source>
</reference>
<dbReference type="EnsemblPlants" id="ONIVA07G08690.1">
    <property type="protein sequence ID" value="ONIVA07G08690.1"/>
    <property type="gene ID" value="ONIVA07G08690"/>
</dbReference>
<dbReference type="HOGENOM" id="CLU_1392189_0_0_1"/>
<protein>
    <submittedName>
        <fullName evidence="2">Uncharacterized protein</fullName>
    </submittedName>
</protein>
<keyword evidence="3" id="KW-1185">Reference proteome</keyword>
<evidence type="ECO:0000313" key="3">
    <source>
        <dbReference type="Proteomes" id="UP000006591"/>
    </source>
</evidence>
<sequence>MRDHAQRRDVPVAAAGQRQQQGGCGAKRQRKDGGGMFVDKTVHRPTGSGRLRPGRGRGRPVEGADEALEEELASTAGGARQVGRIKPAKPDLAATILVLEEEGRRKWSWGKLAEVLADEVEGVRQKLASRAREASSWGLEVQAAGRLAGEVQNVPIGGIAAWRGRSLLQICLLDSRWTRRSAVWSVTQLTARVLPD</sequence>
<dbReference type="AlphaFoldDB" id="A0A0E0HZ46"/>
<evidence type="ECO:0000256" key="1">
    <source>
        <dbReference type="SAM" id="MobiDB-lite"/>
    </source>
</evidence>
<dbReference type="Gramene" id="ONIVA07G08690.1">
    <property type="protein sequence ID" value="ONIVA07G08690.1"/>
    <property type="gene ID" value="ONIVA07G08690"/>
</dbReference>
<evidence type="ECO:0000313" key="2">
    <source>
        <dbReference type="EnsemblPlants" id="ONIVA07G08690.1"/>
    </source>
</evidence>
<feature type="region of interest" description="Disordered" evidence="1">
    <location>
        <begin position="1"/>
        <end position="62"/>
    </location>
</feature>
<name>A0A0E0HZ46_ORYNI</name>
<dbReference type="Proteomes" id="UP000006591">
    <property type="component" value="Chromosome 7"/>
</dbReference>
<accession>A0A0E0HZ46</accession>